<dbReference type="Proteomes" id="UP000626109">
    <property type="component" value="Unassembled WGS sequence"/>
</dbReference>
<dbReference type="InterPro" id="IPR021102">
    <property type="entry name" value="PNGase_A"/>
</dbReference>
<proteinExistence type="predicted"/>
<accession>A0A813LQB0</accession>
<evidence type="ECO:0000256" key="6">
    <source>
        <dbReference type="SAM" id="Phobius"/>
    </source>
</evidence>
<dbReference type="Pfam" id="PF12222">
    <property type="entry name" value="PNGaseA"/>
    <property type="match status" value="1"/>
</dbReference>
<dbReference type="AlphaFoldDB" id="A0A813LQB0"/>
<feature type="domain" description="Peptide N-acetyl-beta-D-glucosaminyl asparaginase amidase A N-terminal" evidence="8">
    <location>
        <begin position="179"/>
        <end position="360"/>
    </location>
</feature>
<dbReference type="PANTHER" id="PTHR31104">
    <property type="entry name" value="PEPTIDE-N4-(N-ACETYL-BETA-GLUCOSAMINYL)ASPARAGINE AMIDASE A PROTEIN"/>
    <property type="match status" value="1"/>
</dbReference>
<dbReference type="InterPro" id="IPR004709">
    <property type="entry name" value="NaH_exchanger"/>
</dbReference>
<comment type="subcellular location">
    <subcellularLocation>
        <location evidence="1">Membrane</location>
        <topology evidence="1">Multi-pass membrane protein</topology>
    </subcellularLocation>
</comment>
<name>A0A813LQB0_POLGL</name>
<dbReference type="Pfam" id="PF00999">
    <property type="entry name" value="Na_H_Exchanger"/>
    <property type="match status" value="1"/>
</dbReference>
<keyword evidence="2 6" id="KW-0812">Transmembrane</keyword>
<sequence length="577" mass="62383">MEAVTLSPQGDGRGRSRGGGQEEGSSPGLFEFTRAEGPESPVAWSVYSKHLQAESDERKMAIASLTTFLQEAIASVNARVDEAIQATSYASGNSSSEAAAARKVADGCTELANSLDGADAIRGAVARLGQVQGQQEERLRTLSHRLDEIALGQSSSERDQKASYREVSQSVGDLSCKRDPKMSDYKAAGRRCWSQVVLEIRGSVRDVQFDLYGAVWLNGVELLRTTKPEPLLAGIDWQVDRDVSDYESLFRESGEVALMIPNVVDATYTGYFHINLFFAFCAAGEDSDLDSAFTVLPLRNTSSQQNPLANLTANGPVGQANLIRLPVHQADLGPVIEARLDVFASGYGCEEFWYTNVLDPAPQGACGGGLQENPELWLRGTLRTVWPRAIRLCVGGVGPTAPESYWTYSLPGQVTVLLLAIARWGREVTVLLLAVASLLLAKELGQWVDASNGKARLRESACTFVQLLGTILYVSTWGGESLAMDSNLESLVFGGILKYFCLPVIIFESGWSLRLRDFISQFGYILLVAVLGTAVSILVVAQLIMATSDYRISRTAYAIACLICSTDPVATLSTFGA</sequence>
<evidence type="ECO:0000259" key="7">
    <source>
        <dbReference type="Pfam" id="PF00999"/>
    </source>
</evidence>
<dbReference type="EMBL" id="CAJNNW010036702">
    <property type="protein sequence ID" value="CAE8736878.1"/>
    <property type="molecule type" value="Genomic_DNA"/>
</dbReference>
<evidence type="ECO:0000256" key="5">
    <source>
        <dbReference type="SAM" id="MobiDB-lite"/>
    </source>
</evidence>
<evidence type="ECO:0000256" key="1">
    <source>
        <dbReference type="ARBA" id="ARBA00004141"/>
    </source>
</evidence>
<evidence type="ECO:0000313" key="9">
    <source>
        <dbReference type="EMBL" id="CAE8736878.1"/>
    </source>
</evidence>
<dbReference type="PRINTS" id="PR01084">
    <property type="entry name" value="NAHEXCHNGR"/>
</dbReference>
<dbReference type="GO" id="GO:0006885">
    <property type="term" value="P:regulation of pH"/>
    <property type="evidence" value="ECO:0007669"/>
    <property type="project" value="InterPro"/>
</dbReference>
<keyword evidence="4 6" id="KW-0472">Membrane</keyword>
<evidence type="ECO:0000259" key="8">
    <source>
        <dbReference type="Pfam" id="PF12222"/>
    </source>
</evidence>
<evidence type="ECO:0000313" key="10">
    <source>
        <dbReference type="Proteomes" id="UP000626109"/>
    </source>
</evidence>
<comment type="caution">
    <text evidence="9">The sequence shown here is derived from an EMBL/GenBank/DDBJ whole genome shotgun (WGS) entry which is preliminary data.</text>
</comment>
<gene>
    <name evidence="9" type="ORF">PGLA2088_LOCUS48514</name>
</gene>
<keyword evidence="3 6" id="KW-1133">Transmembrane helix</keyword>
<evidence type="ECO:0000256" key="4">
    <source>
        <dbReference type="ARBA" id="ARBA00023136"/>
    </source>
</evidence>
<feature type="region of interest" description="Disordered" evidence="5">
    <location>
        <begin position="1"/>
        <end position="35"/>
    </location>
</feature>
<evidence type="ECO:0000256" key="3">
    <source>
        <dbReference type="ARBA" id="ARBA00022989"/>
    </source>
</evidence>
<feature type="transmembrane region" description="Helical" evidence="6">
    <location>
        <begin position="523"/>
        <end position="545"/>
    </location>
</feature>
<feature type="domain" description="Cation/H+ exchanger transmembrane" evidence="7">
    <location>
        <begin position="496"/>
        <end position="575"/>
    </location>
</feature>
<dbReference type="InterPro" id="IPR056948">
    <property type="entry name" value="PNGaseA_N"/>
</dbReference>
<protein>
    <submittedName>
        <fullName evidence="9">Uncharacterized protein</fullName>
    </submittedName>
</protein>
<organism evidence="9 10">
    <name type="scientific">Polarella glacialis</name>
    <name type="common">Dinoflagellate</name>
    <dbReference type="NCBI Taxonomy" id="89957"/>
    <lineage>
        <taxon>Eukaryota</taxon>
        <taxon>Sar</taxon>
        <taxon>Alveolata</taxon>
        <taxon>Dinophyceae</taxon>
        <taxon>Suessiales</taxon>
        <taxon>Suessiaceae</taxon>
        <taxon>Polarella</taxon>
    </lineage>
</organism>
<evidence type="ECO:0000256" key="2">
    <source>
        <dbReference type="ARBA" id="ARBA00022692"/>
    </source>
</evidence>
<dbReference type="GO" id="GO:0015385">
    <property type="term" value="F:sodium:proton antiporter activity"/>
    <property type="evidence" value="ECO:0007669"/>
    <property type="project" value="InterPro"/>
</dbReference>
<dbReference type="GO" id="GO:0016020">
    <property type="term" value="C:membrane"/>
    <property type="evidence" value="ECO:0007669"/>
    <property type="project" value="UniProtKB-SubCell"/>
</dbReference>
<dbReference type="InterPro" id="IPR006153">
    <property type="entry name" value="Cation/H_exchanger_TM"/>
</dbReference>
<reference evidence="9" key="1">
    <citation type="submission" date="2021-02" db="EMBL/GenBank/DDBJ databases">
        <authorList>
            <person name="Dougan E. K."/>
            <person name="Rhodes N."/>
            <person name="Thang M."/>
            <person name="Chan C."/>
        </authorList>
    </citation>
    <scope>NUCLEOTIDE SEQUENCE</scope>
</reference>